<name>A0ABQ9SCQ6_9PEZI</name>
<dbReference type="RefSeq" id="XP_060346424.1">
    <property type="nucleotide sequence ID" value="XM_060494242.1"/>
</dbReference>
<dbReference type="Pfam" id="PF06140">
    <property type="entry name" value="Ifi-6-16"/>
    <property type="match status" value="1"/>
</dbReference>
<evidence type="ECO:0000256" key="3">
    <source>
        <dbReference type="ARBA" id="ARBA00022692"/>
    </source>
</evidence>
<feature type="region of interest" description="Disordered" evidence="6">
    <location>
        <begin position="247"/>
        <end position="268"/>
    </location>
</feature>
<organism evidence="7 8">
    <name type="scientific">Colletotrichum paranaense</name>
    <dbReference type="NCBI Taxonomy" id="1914294"/>
    <lineage>
        <taxon>Eukaryota</taxon>
        <taxon>Fungi</taxon>
        <taxon>Dikarya</taxon>
        <taxon>Ascomycota</taxon>
        <taxon>Pezizomycotina</taxon>
        <taxon>Sordariomycetes</taxon>
        <taxon>Hypocreomycetidae</taxon>
        <taxon>Glomerellales</taxon>
        <taxon>Glomerellaceae</taxon>
        <taxon>Colletotrichum</taxon>
        <taxon>Colletotrichum acutatum species complex</taxon>
    </lineage>
</organism>
<proteinExistence type="inferred from homology"/>
<dbReference type="Gene3D" id="6.10.110.10">
    <property type="match status" value="1"/>
</dbReference>
<keyword evidence="8" id="KW-1185">Reference proteome</keyword>
<keyword evidence="4" id="KW-1133">Transmembrane helix</keyword>
<evidence type="ECO:0000313" key="8">
    <source>
        <dbReference type="Proteomes" id="UP001241169"/>
    </source>
</evidence>
<dbReference type="InterPro" id="IPR009311">
    <property type="entry name" value="IFI6/IFI27-like"/>
</dbReference>
<gene>
    <name evidence="7" type="ORF">CPAR01_09979</name>
</gene>
<evidence type="ECO:0000256" key="2">
    <source>
        <dbReference type="ARBA" id="ARBA00007262"/>
    </source>
</evidence>
<reference evidence="7 8" key="1">
    <citation type="submission" date="2016-10" db="EMBL/GenBank/DDBJ databases">
        <title>The genome sequence of Colletotrichum fioriniae PJ7.</title>
        <authorList>
            <person name="Baroncelli R."/>
        </authorList>
    </citation>
    <scope>NUCLEOTIDE SEQUENCE [LARGE SCALE GENOMIC DNA]</scope>
    <source>
        <strain evidence="7 8">IMI 384185</strain>
    </source>
</reference>
<comment type="subcellular location">
    <subcellularLocation>
        <location evidence="1">Membrane</location>
        <topology evidence="1">Multi-pass membrane protein</topology>
    </subcellularLocation>
</comment>
<evidence type="ECO:0000256" key="6">
    <source>
        <dbReference type="SAM" id="MobiDB-lite"/>
    </source>
</evidence>
<sequence>MLKLHTNHVFNPQTLVGLRHDRSPSHVFALEACLGLRLLPPGINFTKKLRPSFVISVLLKTLSLNHHCKQPKDIKSAMQALRNGKAYAEVAAVGLLRSKMLPPGVSNQQLLRGVGGEDTEPPPPENSEDESEEPSRLRKAADWVRENPGTTVCYGVSAGSLVVLAAPALVAAPALGLAGFGSQGIVAGSTAAGIQAGIGNVVAPSLFATLQSAGAAGYGAAVVNGAIQAGAGVSATAFAWWGAKKKDCGENGKEEEGGGDKKPSAEQD</sequence>
<dbReference type="GeneID" id="85378141"/>
<keyword evidence="3" id="KW-0812">Transmembrane</keyword>
<protein>
    <recommendedName>
        <fullName evidence="9">Interferon-induced 6-16</fullName>
    </recommendedName>
</protein>
<dbReference type="PANTHER" id="PTHR16932:SF18">
    <property type="entry name" value="INTERFERON, ALPHA-INDUCIBLE PROTEIN 27-LIKE 2"/>
    <property type="match status" value="1"/>
</dbReference>
<dbReference type="EMBL" id="MOPA01000008">
    <property type="protein sequence ID" value="KAK1533271.1"/>
    <property type="molecule type" value="Genomic_DNA"/>
</dbReference>
<dbReference type="PANTHER" id="PTHR16932">
    <property type="entry name" value="INTERFERON ALPHA-INDUCIBLE PROTEIN 27"/>
    <property type="match status" value="1"/>
</dbReference>
<dbReference type="Proteomes" id="UP001241169">
    <property type="component" value="Unassembled WGS sequence"/>
</dbReference>
<accession>A0ABQ9SCQ6</accession>
<comment type="caution">
    <text evidence="7">The sequence shown here is derived from an EMBL/GenBank/DDBJ whole genome shotgun (WGS) entry which is preliminary data.</text>
</comment>
<evidence type="ECO:0000256" key="4">
    <source>
        <dbReference type="ARBA" id="ARBA00022989"/>
    </source>
</evidence>
<dbReference type="InterPro" id="IPR038213">
    <property type="entry name" value="IFI6/IFI27-like_sf"/>
</dbReference>
<feature type="region of interest" description="Disordered" evidence="6">
    <location>
        <begin position="106"/>
        <end position="138"/>
    </location>
</feature>
<keyword evidence="5" id="KW-0472">Membrane</keyword>
<evidence type="ECO:0000256" key="1">
    <source>
        <dbReference type="ARBA" id="ARBA00004141"/>
    </source>
</evidence>
<evidence type="ECO:0000256" key="5">
    <source>
        <dbReference type="ARBA" id="ARBA00023136"/>
    </source>
</evidence>
<comment type="similarity">
    <text evidence="2">Belongs to the IFI6/IFI27 family.</text>
</comment>
<evidence type="ECO:0000313" key="7">
    <source>
        <dbReference type="EMBL" id="KAK1533271.1"/>
    </source>
</evidence>
<evidence type="ECO:0008006" key="9">
    <source>
        <dbReference type="Google" id="ProtNLM"/>
    </source>
</evidence>